<evidence type="ECO:0000313" key="1">
    <source>
        <dbReference type="EMBL" id="QQP36989.1"/>
    </source>
</evidence>
<dbReference type="AlphaFoldDB" id="A0A7T8GSG8"/>
<keyword evidence="2" id="KW-1185">Reference proteome</keyword>
<accession>A0A7T8GSG8</accession>
<gene>
    <name evidence="1" type="ORF">FKW44_022265</name>
</gene>
<protein>
    <submittedName>
        <fullName evidence="1">Uncharacterized protein</fullName>
    </submittedName>
</protein>
<evidence type="ECO:0000313" key="2">
    <source>
        <dbReference type="Proteomes" id="UP000595437"/>
    </source>
</evidence>
<feature type="non-terminal residue" evidence="1">
    <location>
        <position position="50"/>
    </location>
</feature>
<name>A0A7T8GSG8_CALRO</name>
<reference evidence="2" key="1">
    <citation type="submission" date="2021-01" db="EMBL/GenBank/DDBJ databases">
        <title>Caligus Genome Assembly.</title>
        <authorList>
            <person name="Gallardo-Escarate C."/>
        </authorList>
    </citation>
    <scope>NUCLEOTIDE SEQUENCE [LARGE SCALE GENOMIC DNA]</scope>
</reference>
<sequence>MRSNFDLLVGFHHAGSEYPGYGEVVHILAGEIVLCASSCRDITVERVFDG</sequence>
<dbReference type="Proteomes" id="UP000595437">
    <property type="component" value="Chromosome 16"/>
</dbReference>
<organism evidence="1 2">
    <name type="scientific">Caligus rogercresseyi</name>
    <name type="common">Sea louse</name>
    <dbReference type="NCBI Taxonomy" id="217165"/>
    <lineage>
        <taxon>Eukaryota</taxon>
        <taxon>Metazoa</taxon>
        <taxon>Ecdysozoa</taxon>
        <taxon>Arthropoda</taxon>
        <taxon>Crustacea</taxon>
        <taxon>Multicrustacea</taxon>
        <taxon>Hexanauplia</taxon>
        <taxon>Copepoda</taxon>
        <taxon>Siphonostomatoida</taxon>
        <taxon>Caligidae</taxon>
        <taxon>Caligus</taxon>
    </lineage>
</organism>
<dbReference type="EMBL" id="CP045905">
    <property type="protein sequence ID" value="QQP36989.1"/>
    <property type="molecule type" value="Genomic_DNA"/>
</dbReference>
<proteinExistence type="predicted"/>